<dbReference type="GO" id="GO:0003700">
    <property type="term" value="F:DNA-binding transcription factor activity"/>
    <property type="evidence" value="ECO:0007669"/>
    <property type="project" value="InterPro"/>
</dbReference>
<keyword evidence="7" id="KW-1185">Reference proteome</keyword>
<dbReference type="PANTHER" id="PTHR46796:SF7">
    <property type="entry name" value="ARAC FAMILY TRANSCRIPTIONAL REGULATOR"/>
    <property type="match status" value="1"/>
</dbReference>
<dbReference type="PROSITE" id="PS01124">
    <property type="entry name" value="HTH_ARAC_FAMILY_2"/>
    <property type="match status" value="1"/>
</dbReference>
<dbReference type="RefSeq" id="WP_190194155.1">
    <property type="nucleotide sequence ID" value="NZ_BMVU01000053.1"/>
</dbReference>
<sequence>MTPDPLTQMLTLVKARCTLAGGFRAHGEWSYRFQESTVVKLNAIVRGSCWLIADSASPVRLKAGDAVVLNRVRSVVLCTSPDLRPAEGADRPAQAVGDLASDGGPDEVALIGCHVELDAAADEVFTSALPAVTHVGPSSSEAAEMRRLIERIGQETAGMRPGAGFAADQHAQLLLLEVLRLCLDDENLTRRGWLRLFADQHLRPAVALMHQEPSRRWSLPELAAAAGMSRSHFAHRFREVAGEPPLTYLTHFRIHLAKQALRESDTTLAVLAARLGYASESSFSHAFARTTGFTPGGYRRATNPSRSRSGAGRPGEDPAVDRQGVVRLRE</sequence>
<protein>
    <submittedName>
        <fullName evidence="6">Cupin</fullName>
    </submittedName>
</protein>
<evidence type="ECO:0000256" key="4">
    <source>
        <dbReference type="SAM" id="MobiDB-lite"/>
    </source>
</evidence>
<dbReference type="SMART" id="SM00342">
    <property type="entry name" value="HTH_ARAC"/>
    <property type="match status" value="1"/>
</dbReference>
<evidence type="ECO:0000256" key="3">
    <source>
        <dbReference type="ARBA" id="ARBA00023163"/>
    </source>
</evidence>
<dbReference type="InterPro" id="IPR032783">
    <property type="entry name" value="AraC_lig"/>
</dbReference>
<dbReference type="EMBL" id="BMVU01000053">
    <property type="protein sequence ID" value="GGY04551.1"/>
    <property type="molecule type" value="Genomic_DNA"/>
</dbReference>
<dbReference type="Proteomes" id="UP000619244">
    <property type="component" value="Unassembled WGS sequence"/>
</dbReference>
<dbReference type="InterPro" id="IPR018060">
    <property type="entry name" value="HTH_AraC"/>
</dbReference>
<dbReference type="InterPro" id="IPR018062">
    <property type="entry name" value="HTH_AraC-typ_CS"/>
</dbReference>
<gene>
    <name evidence="6" type="ORF">GCM10010358_67640</name>
</gene>
<feature type="region of interest" description="Disordered" evidence="4">
    <location>
        <begin position="294"/>
        <end position="330"/>
    </location>
</feature>
<comment type="caution">
    <text evidence="6">The sequence shown here is derived from an EMBL/GenBank/DDBJ whole genome shotgun (WGS) entry which is preliminary data.</text>
</comment>
<dbReference type="Pfam" id="PF12852">
    <property type="entry name" value="Cupin_6"/>
    <property type="match status" value="1"/>
</dbReference>
<dbReference type="PANTHER" id="PTHR46796">
    <property type="entry name" value="HTH-TYPE TRANSCRIPTIONAL ACTIVATOR RHAS-RELATED"/>
    <property type="match status" value="1"/>
</dbReference>
<reference evidence="6" key="1">
    <citation type="journal article" date="2014" name="Int. J. Syst. Evol. Microbiol.">
        <title>Complete genome sequence of Corynebacterium casei LMG S-19264T (=DSM 44701T), isolated from a smear-ripened cheese.</title>
        <authorList>
            <consortium name="US DOE Joint Genome Institute (JGI-PGF)"/>
            <person name="Walter F."/>
            <person name="Albersmeier A."/>
            <person name="Kalinowski J."/>
            <person name="Ruckert C."/>
        </authorList>
    </citation>
    <scope>NUCLEOTIDE SEQUENCE</scope>
    <source>
        <strain evidence="6">JCM 4790</strain>
    </source>
</reference>
<dbReference type="SUPFAM" id="SSF46689">
    <property type="entry name" value="Homeodomain-like"/>
    <property type="match status" value="2"/>
</dbReference>
<evidence type="ECO:0000256" key="1">
    <source>
        <dbReference type="ARBA" id="ARBA00023015"/>
    </source>
</evidence>
<dbReference type="PROSITE" id="PS00041">
    <property type="entry name" value="HTH_ARAC_FAMILY_1"/>
    <property type="match status" value="1"/>
</dbReference>
<reference evidence="6" key="2">
    <citation type="submission" date="2020-09" db="EMBL/GenBank/DDBJ databases">
        <authorList>
            <person name="Sun Q."/>
            <person name="Ohkuma M."/>
        </authorList>
    </citation>
    <scope>NUCLEOTIDE SEQUENCE</scope>
    <source>
        <strain evidence="6">JCM 4790</strain>
    </source>
</reference>
<organism evidence="6 7">
    <name type="scientific">Streptomyces minutiscleroticus</name>
    <dbReference type="NCBI Taxonomy" id="68238"/>
    <lineage>
        <taxon>Bacteria</taxon>
        <taxon>Bacillati</taxon>
        <taxon>Actinomycetota</taxon>
        <taxon>Actinomycetes</taxon>
        <taxon>Kitasatosporales</taxon>
        <taxon>Streptomycetaceae</taxon>
        <taxon>Streptomyces</taxon>
    </lineage>
</organism>
<evidence type="ECO:0000313" key="7">
    <source>
        <dbReference type="Proteomes" id="UP000619244"/>
    </source>
</evidence>
<dbReference type="Gene3D" id="1.10.10.60">
    <property type="entry name" value="Homeodomain-like"/>
    <property type="match status" value="2"/>
</dbReference>
<evidence type="ECO:0000256" key="2">
    <source>
        <dbReference type="ARBA" id="ARBA00023125"/>
    </source>
</evidence>
<dbReference type="InterPro" id="IPR050204">
    <property type="entry name" value="AraC_XylS_family_regulators"/>
</dbReference>
<keyword evidence="1" id="KW-0805">Transcription regulation</keyword>
<accession>A0A918NXY7</accession>
<dbReference type="GO" id="GO:0043565">
    <property type="term" value="F:sequence-specific DNA binding"/>
    <property type="evidence" value="ECO:0007669"/>
    <property type="project" value="InterPro"/>
</dbReference>
<name>A0A918NXY7_9ACTN</name>
<keyword evidence="3" id="KW-0804">Transcription</keyword>
<evidence type="ECO:0000259" key="5">
    <source>
        <dbReference type="PROSITE" id="PS01124"/>
    </source>
</evidence>
<proteinExistence type="predicted"/>
<feature type="domain" description="HTH araC/xylS-type" evidence="5">
    <location>
        <begin position="203"/>
        <end position="301"/>
    </location>
</feature>
<dbReference type="Pfam" id="PF12833">
    <property type="entry name" value="HTH_18"/>
    <property type="match status" value="1"/>
</dbReference>
<dbReference type="AlphaFoldDB" id="A0A918NXY7"/>
<keyword evidence="2" id="KW-0238">DNA-binding</keyword>
<evidence type="ECO:0000313" key="6">
    <source>
        <dbReference type="EMBL" id="GGY04551.1"/>
    </source>
</evidence>
<dbReference type="InterPro" id="IPR009057">
    <property type="entry name" value="Homeodomain-like_sf"/>
</dbReference>